<accession>A0ABT3G277</accession>
<dbReference type="RefSeq" id="WP_264513107.1">
    <property type="nucleotide sequence ID" value="NZ_JAPDDR010000004.1"/>
</dbReference>
<comment type="caution">
    <text evidence="2">The sequence shown here is derived from an EMBL/GenBank/DDBJ whole genome shotgun (WGS) entry which is preliminary data.</text>
</comment>
<protein>
    <submittedName>
        <fullName evidence="2">Uncharacterized protein</fullName>
    </submittedName>
</protein>
<evidence type="ECO:0000313" key="3">
    <source>
        <dbReference type="Proteomes" id="UP001165653"/>
    </source>
</evidence>
<keyword evidence="3" id="KW-1185">Reference proteome</keyword>
<feature type="transmembrane region" description="Helical" evidence="1">
    <location>
        <begin position="12"/>
        <end position="40"/>
    </location>
</feature>
<dbReference type="EMBL" id="JAPDDR010000004">
    <property type="protein sequence ID" value="MCW1913604.1"/>
    <property type="molecule type" value="Genomic_DNA"/>
</dbReference>
<gene>
    <name evidence="2" type="ORF">OJ996_08460</name>
</gene>
<feature type="transmembrane region" description="Helical" evidence="1">
    <location>
        <begin position="52"/>
        <end position="75"/>
    </location>
</feature>
<keyword evidence="1" id="KW-0472">Membrane</keyword>
<keyword evidence="1" id="KW-0812">Transmembrane</keyword>
<dbReference type="Proteomes" id="UP001165653">
    <property type="component" value="Unassembled WGS sequence"/>
</dbReference>
<organism evidence="2 3">
    <name type="scientific">Luteolibacter rhizosphaerae</name>
    <dbReference type="NCBI Taxonomy" id="2989719"/>
    <lineage>
        <taxon>Bacteria</taxon>
        <taxon>Pseudomonadati</taxon>
        <taxon>Verrucomicrobiota</taxon>
        <taxon>Verrucomicrobiia</taxon>
        <taxon>Verrucomicrobiales</taxon>
        <taxon>Verrucomicrobiaceae</taxon>
        <taxon>Luteolibacter</taxon>
    </lineage>
</organism>
<evidence type="ECO:0000313" key="2">
    <source>
        <dbReference type="EMBL" id="MCW1913604.1"/>
    </source>
</evidence>
<feature type="transmembrane region" description="Helical" evidence="1">
    <location>
        <begin position="87"/>
        <end position="113"/>
    </location>
</feature>
<sequence>MSSIPLCATAMIVAFVGIPAGIMRLLALLVACVIGTSWLVGTPTFFSLPGPLAFFLCLFTSVLAYLLTVAVEYVLAKYREAVPLGTLIQGIMVEVLVQTGGTIGVSMVLGGLFSDSARPLLAVFGPIICISTIVFAFTNSRRIKEWRAAWNGDYREIPPPLEDTL</sequence>
<name>A0ABT3G277_9BACT</name>
<feature type="transmembrane region" description="Helical" evidence="1">
    <location>
        <begin position="119"/>
        <end position="137"/>
    </location>
</feature>
<keyword evidence="1" id="KW-1133">Transmembrane helix</keyword>
<proteinExistence type="predicted"/>
<reference evidence="2" key="1">
    <citation type="submission" date="2022-10" db="EMBL/GenBank/DDBJ databases">
        <title>Luteolibacter sp. GHJ8, whole genome shotgun sequencing project.</title>
        <authorList>
            <person name="Zhao G."/>
            <person name="Shen L."/>
        </authorList>
    </citation>
    <scope>NUCLEOTIDE SEQUENCE</scope>
    <source>
        <strain evidence="2">GHJ8</strain>
    </source>
</reference>
<evidence type="ECO:0000256" key="1">
    <source>
        <dbReference type="SAM" id="Phobius"/>
    </source>
</evidence>